<dbReference type="EMBL" id="CP008748">
    <property type="protein sequence ID" value="ASI53822.1"/>
    <property type="molecule type" value="Genomic_DNA"/>
</dbReference>
<protein>
    <submittedName>
        <fullName evidence="4">Hydrolase TatD</fullName>
    </submittedName>
    <submittedName>
        <fullName evidence="5">TatD family hydrolase</fullName>
    </submittedName>
</protein>
<accession>A0A4P1QG49</accession>
<dbReference type="Proteomes" id="UP001233782">
    <property type="component" value="Unassembled WGS sequence"/>
</dbReference>
<keyword evidence="6" id="KW-1185">Reference proteome</keyword>
<keyword evidence="2 4" id="KW-0378">Hydrolase</keyword>
<dbReference type="EMBL" id="JASBCP010000003">
    <property type="protein sequence ID" value="MDI3048109.1"/>
    <property type="molecule type" value="Genomic_DNA"/>
</dbReference>
<feature type="binding site" evidence="3">
    <location>
        <position position="9"/>
    </location>
    <ligand>
        <name>a divalent metal cation</name>
        <dbReference type="ChEBI" id="CHEBI:60240"/>
        <label>1</label>
    </ligand>
</feature>
<proteinExistence type="predicted"/>
<dbReference type="GO" id="GO:0005829">
    <property type="term" value="C:cytosol"/>
    <property type="evidence" value="ECO:0007669"/>
    <property type="project" value="TreeGrafter"/>
</dbReference>
<dbReference type="PANTHER" id="PTHR46124:SF2">
    <property type="entry name" value="D-AMINOACYL-TRNA DEACYLASE"/>
    <property type="match status" value="1"/>
</dbReference>
<reference evidence="4 6" key="1">
    <citation type="submission" date="2014-06" db="EMBL/GenBank/DDBJ databases">
        <title>The Whole Genome Sequence of Mycoplasma hyosynoviae strain ATCC 27095.</title>
        <authorList>
            <person name="Calcutt M.J."/>
            <person name="Foecking M.F."/>
        </authorList>
    </citation>
    <scope>NUCLEOTIDE SEQUENCE [LARGE SCALE GENOMIC DNA]</scope>
    <source>
        <strain evidence="4 6">M60</strain>
    </source>
</reference>
<feature type="binding site" evidence="3">
    <location>
        <position position="91"/>
    </location>
    <ligand>
        <name>a divalent metal cation</name>
        <dbReference type="ChEBI" id="CHEBI:60240"/>
        <label>1</label>
    </ligand>
</feature>
<name>A0A4P1QG49_9BACT</name>
<dbReference type="FunFam" id="3.20.20.140:FF:000005">
    <property type="entry name" value="TatD family hydrolase"/>
    <property type="match status" value="1"/>
</dbReference>
<sequence>MKLEYIDIHTHPFKEYYEDPHTEAKKWKAQNMQYMFVNGTSEEDCVELLELCKKEDYLFPVIGIHPSLAKGKQDGKFLESIITKDVIGIGEIGLDYHYDDNPSKEVQFESFTSQLEVAQKYNLVAILHIRDALEDAYSIISNKKYQNLKFVFHSYSGDAEFTKKCLKHPNFYFSFSGVVTFKNAKSLQEANKLIPLDRMFFETDTPYLAPAPLRGKPNISPYVEHIYKYVAASRNIPEEKLVEQIKQNVKKVFGV</sequence>
<feature type="binding site" evidence="3">
    <location>
        <position position="204"/>
    </location>
    <ligand>
        <name>a divalent metal cation</name>
        <dbReference type="ChEBI" id="CHEBI:60240"/>
        <label>1</label>
    </ligand>
</feature>
<dbReference type="RefSeq" id="WP_119863760.1">
    <property type="nucleotide sequence ID" value="NZ_CP008748.1"/>
</dbReference>
<dbReference type="GO" id="GO:0016788">
    <property type="term" value="F:hydrolase activity, acting on ester bonds"/>
    <property type="evidence" value="ECO:0007669"/>
    <property type="project" value="InterPro"/>
</dbReference>
<feature type="binding site" evidence="3">
    <location>
        <position position="11"/>
    </location>
    <ligand>
        <name>a divalent metal cation</name>
        <dbReference type="ChEBI" id="CHEBI:60240"/>
        <label>1</label>
    </ligand>
</feature>
<dbReference type="AlphaFoldDB" id="A0A4P1QG49"/>
<dbReference type="Pfam" id="PF01026">
    <property type="entry name" value="TatD_DNase"/>
    <property type="match status" value="1"/>
</dbReference>
<evidence type="ECO:0000256" key="2">
    <source>
        <dbReference type="ARBA" id="ARBA00022801"/>
    </source>
</evidence>
<dbReference type="GO" id="GO:0004536">
    <property type="term" value="F:DNA nuclease activity"/>
    <property type="evidence" value="ECO:0007669"/>
    <property type="project" value="InterPro"/>
</dbReference>
<dbReference type="SUPFAM" id="SSF51556">
    <property type="entry name" value="Metallo-dependent hydrolases"/>
    <property type="match status" value="1"/>
</dbReference>
<organism evidence="4 6">
    <name type="scientific">Metamycoplasma hyosynoviae</name>
    <dbReference type="NCBI Taxonomy" id="29559"/>
    <lineage>
        <taxon>Bacteria</taxon>
        <taxon>Bacillati</taxon>
        <taxon>Mycoplasmatota</taxon>
        <taxon>Mycoplasmoidales</taxon>
        <taxon>Metamycoplasmataceae</taxon>
        <taxon>Metamycoplasma</taxon>
    </lineage>
</organism>
<dbReference type="PANTHER" id="PTHR46124">
    <property type="entry name" value="D-AMINOACYL-TRNA DEACYLASE"/>
    <property type="match status" value="1"/>
</dbReference>
<dbReference type="KEGG" id="mhyv:MHSN_01200"/>
<keyword evidence="1 3" id="KW-0479">Metal-binding</keyword>
<feature type="binding site" evidence="3">
    <location>
        <position position="128"/>
    </location>
    <ligand>
        <name>a divalent metal cation</name>
        <dbReference type="ChEBI" id="CHEBI:60240"/>
        <label>2</label>
    </ligand>
</feature>
<dbReference type="NCBIfam" id="TIGR00010">
    <property type="entry name" value="YchF/TatD family DNA exonuclease"/>
    <property type="match status" value="1"/>
</dbReference>
<dbReference type="GO" id="GO:0046872">
    <property type="term" value="F:metal ion binding"/>
    <property type="evidence" value="ECO:0007669"/>
    <property type="project" value="UniProtKB-KW"/>
</dbReference>
<dbReference type="InterPro" id="IPR015991">
    <property type="entry name" value="TatD/YcfH-like"/>
</dbReference>
<dbReference type="InterPro" id="IPR001130">
    <property type="entry name" value="TatD-like"/>
</dbReference>
<evidence type="ECO:0000256" key="3">
    <source>
        <dbReference type="PIRSR" id="PIRSR005902-1"/>
    </source>
</evidence>
<gene>
    <name evidence="4" type="ORF">MHSN_01200</name>
    <name evidence="5" type="ORF">QJ129_02430</name>
</gene>
<dbReference type="CDD" id="cd01310">
    <property type="entry name" value="TatD_DNAse"/>
    <property type="match status" value="1"/>
</dbReference>
<dbReference type="Gene3D" id="3.20.20.140">
    <property type="entry name" value="Metal-dependent hydrolases"/>
    <property type="match status" value="1"/>
</dbReference>
<evidence type="ECO:0000313" key="5">
    <source>
        <dbReference type="EMBL" id="MDI3048109.1"/>
    </source>
</evidence>
<evidence type="ECO:0000313" key="6">
    <source>
        <dbReference type="Proteomes" id="UP000264882"/>
    </source>
</evidence>
<evidence type="ECO:0000256" key="1">
    <source>
        <dbReference type="ARBA" id="ARBA00022723"/>
    </source>
</evidence>
<reference evidence="5" key="2">
    <citation type="submission" date="2023-04" db="EMBL/GenBank/DDBJ databases">
        <title>Genomes of recent Mycoplasma hyosynoviae isolates 2023.</title>
        <authorList>
            <person name="Spergser J."/>
        </authorList>
    </citation>
    <scope>NUCLEOTIDE SEQUENCE</scope>
    <source>
        <strain evidence="5">SN1J23N</strain>
    </source>
</reference>
<evidence type="ECO:0000313" key="4">
    <source>
        <dbReference type="EMBL" id="ASI53822.1"/>
    </source>
</evidence>
<feature type="binding site" evidence="3">
    <location>
        <position position="153"/>
    </location>
    <ligand>
        <name>a divalent metal cation</name>
        <dbReference type="ChEBI" id="CHEBI:60240"/>
        <label>2</label>
    </ligand>
</feature>
<dbReference type="Proteomes" id="UP000264882">
    <property type="component" value="Chromosome"/>
</dbReference>
<dbReference type="PIRSF" id="PIRSF005902">
    <property type="entry name" value="DNase_TatD"/>
    <property type="match status" value="1"/>
</dbReference>
<dbReference type="InterPro" id="IPR032466">
    <property type="entry name" value="Metal_Hydrolase"/>
</dbReference>